<protein>
    <submittedName>
        <fullName evidence="2">Uncharacterized protein</fullName>
    </submittedName>
</protein>
<feature type="transmembrane region" description="Helical" evidence="1">
    <location>
        <begin position="21"/>
        <end position="43"/>
    </location>
</feature>
<keyword evidence="3" id="KW-1185">Reference proteome</keyword>
<dbReference type="OrthoDB" id="9958940at2"/>
<name>A0A6N7KHC7_9ACTN</name>
<feature type="transmembrane region" description="Helical" evidence="1">
    <location>
        <begin position="63"/>
        <end position="81"/>
    </location>
</feature>
<evidence type="ECO:0000313" key="3">
    <source>
        <dbReference type="Proteomes" id="UP000450000"/>
    </source>
</evidence>
<reference evidence="2 3" key="1">
    <citation type="submission" date="2019-09" db="EMBL/GenBank/DDBJ databases">
        <title>Genome Sequences of Streptomyces kaniharaensis ATCC 21070.</title>
        <authorList>
            <person name="Zhu W."/>
            <person name="De Crecy-Lagard V."/>
            <person name="Richards N.G."/>
        </authorList>
    </citation>
    <scope>NUCLEOTIDE SEQUENCE [LARGE SCALE GENOMIC DNA]</scope>
    <source>
        <strain evidence="2 3">SF-557</strain>
    </source>
</reference>
<evidence type="ECO:0000256" key="1">
    <source>
        <dbReference type="SAM" id="Phobius"/>
    </source>
</evidence>
<dbReference type="AlphaFoldDB" id="A0A6N7KHC7"/>
<sequence length="116" mass="12170">MSETMRPSFPTRSAGRGWWKAPLISSLVCMALLPLAMVLRGFAEMATDPCNGAGSCPATYAQLHFADGALLAVKVLLALQWPAAYLLPKARVAISLAPAAALVVAVFSMLTLRPGA</sequence>
<proteinExistence type="predicted"/>
<keyword evidence="1" id="KW-0812">Transmembrane</keyword>
<accession>A0A6N7KHC7</accession>
<comment type="caution">
    <text evidence="2">The sequence shown here is derived from an EMBL/GenBank/DDBJ whole genome shotgun (WGS) entry which is preliminary data.</text>
</comment>
<organism evidence="2 3">
    <name type="scientific">Streptomyces kaniharaensis</name>
    <dbReference type="NCBI Taxonomy" id="212423"/>
    <lineage>
        <taxon>Bacteria</taxon>
        <taxon>Bacillati</taxon>
        <taxon>Actinomycetota</taxon>
        <taxon>Actinomycetes</taxon>
        <taxon>Kitasatosporales</taxon>
        <taxon>Streptomycetaceae</taxon>
        <taxon>Streptomyces</taxon>
    </lineage>
</organism>
<evidence type="ECO:0000313" key="2">
    <source>
        <dbReference type="EMBL" id="MQS10850.1"/>
    </source>
</evidence>
<gene>
    <name evidence="2" type="ORF">F7Q99_00785</name>
</gene>
<keyword evidence="1" id="KW-0472">Membrane</keyword>
<feature type="transmembrane region" description="Helical" evidence="1">
    <location>
        <begin position="93"/>
        <end position="112"/>
    </location>
</feature>
<dbReference type="Proteomes" id="UP000450000">
    <property type="component" value="Unassembled WGS sequence"/>
</dbReference>
<dbReference type="RefSeq" id="WP_153459603.1">
    <property type="nucleotide sequence ID" value="NZ_WBOF01000001.1"/>
</dbReference>
<dbReference type="EMBL" id="WBOF01000001">
    <property type="protein sequence ID" value="MQS10850.1"/>
    <property type="molecule type" value="Genomic_DNA"/>
</dbReference>
<keyword evidence="1" id="KW-1133">Transmembrane helix</keyword>